<dbReference type="SUPFAM" id="SSF51045">
    <property type="entry name" value="WW domain"/>
    <property type="match status" value="1"/>
</dbReference>
<dbReference type="Gene3D" id="2.20.70.10">
    <property type="match status" value="1"/>
</dbReference>
<dbReference type="PROSITE" id="PS50020">
    <property type="entry name" value="WW_DOMAIN_2"/>
    <property type="match status" value="1"/>
</dbReference>
<name>A0AA39T5P7_ARMTA</name>
<dbReference type="EMBL" id="JAUEPS010000004">
    <property type="protein sequence ID" value="KAK0466271.1"/>
    <property type="molecule type" value="Genomic_DNA"/>
</dbReference>
<accession>A0AA39T5P7</accession>
<evidence type="ECO:0000313" key="4">
    <source>
        <dbReference type="Proteomes" id="UP001175211"/>
    </source>
</evidence>
<dbReference type="AlphaFoldDB" id="A0AA39T5P7"/>
<feature type="region of interest" description="Disordered" evidence="1">
    <location>
        <begin position="1"/>
        <end position="23"/>
    </location>
</feature>
<dbReference type="GeneID" id="85355081"/>
<gene>
    <name evidence="3" type="ORF">EV420DRAFT_1510828</name>
</gene>
<dbReference type="CDD" id="cd00201">
    <property type="entry name" value="WW"/>
    <property type="match status" value="1"/>
</dbReference>
<feature type="domain" description="WW" evidence="2">
    <location>
        <begin position="1"/>
        <end position="25"/>
    </location>
</feature>
<proteinExistence type="predicted"/>
<organism evidence="3 4">
    <name type="scientific">Armillaria tabescens</name>
    <name type="common">Ringless honey mushroom</name>
    <name type="synonym">Agaricus tabescens</name>
    <dbReference type="NCBI Taxonomy" id="1929756"/>
    <lineage>
        <taxon>Eukaryota</taxon>
        <taxon>Fungi</taxon>
        <taxon>Dikarya</taxon>
        <taxon>Basidiomycota</taxon>
        <taxon>Agaricomycotina</taxon>
        <taxon>Agaricomycetes</taxon>
        <taxon>Agaricomycetidae</taxon>
        <taxon>Agaricales</taxon>
        <taxon>Marasmiineae</taxon>
        <taxon>Physalacriaceae</taxon>
        <taxon>Desarmillaria</taxon>
    </lineage>
</organism>
<evidence type="ECO:0000256" key="1">
    <source>
        <dbReference type="SAM" id="MobiDB-lite"/>
    </source>
</evidence>
<sequence length="51" mass="5784">MTNSQGKPYFYDANTQQSPWDPPAGLAQEQMQLLGYFPTMSVTKSEPVICW</sequence>
<reference evidence="3" key="1">
    <citation type="submission" date="2023-06" db="EMBL/GenBank/DDBJ databases">
        <authorList>
            <consortium name="Lawrence Berkeley National Laboratory"/>
            <person name="Ahrendt S."/>
            <person name="Sahu N."/>
            <person name="Indic B."/>
            <person name="Wong-Bajracharya J."/>
            <person name="Merenyi Z."/>
            <person name="Ke H.-M."/>
            <person name="Monk M."/>
            <person name="Kocsube S."/>
            <person name="Drula E."/>
            <person name="Lipzen A."/>
            <person name="Balint B."/>
            <person name="Henrissat B."/>
            <person name="Andreopoulos B."/>
            <person name="Martin F.M."/>
            <person name="Harder C.B."/>
            <person name="Rigling D."/>
            <person name="Ford K.L."/>
            <person name="Foster G.D."/>
            <person name="Pangilinan J."/>
            <person name="Papanicolaou A."/>
            <person name="Barry K."/>
            <person name="LaButti K."/>
            <person name="Viragh M."/>
            <person name="Koriabine M."/>
            <person name="Yan M."/>
            <person name="Riley R."/>
            <person name="Champramary S."/>
            <person name="Plett K.L."/>
            <person name="Tsai I.J."/>
            <person name="Slot J."/>
            <person name="Sipos G."/>
            <person name="Plett J."/>
            <person name="Nagy L.G."/>
            <person name="Grigoriev I.V."/>
        </authorList>
    </citation>
    <scope>NUCLEOTIDE SEQUENCE</scope>
    <source>
        <strain evidence="3">CCBAS 213</strain>
    </source>
</reference>
<dbReference type="RefSeq" id="XP_060337098.1">
    <property type="nucleotide sequence ID" value="XM_060471533.1"/>
</dbReference>
<comment type="caution">
    <text evidence="3">The sequence shown here is derived from an EMBL/GenBank/DDBJ whole genome shotgun (WGS) entry which is preliminary data.</text>
</comment>
<dbReference type="InterPro" id="IPR001202">
    <property type="entry name" value="WW_dom"/>
</dbReference>
<protein>
    <recommendedName>
        <fullName evidence="2">WW domain-containing protein</fullName>
    </recommendedName>
</protein>
<evidence type="ECO:0000313" key="3">
    <source>
        <dbReference type="EMBL" id="KAK0466271.1"/>
    </source>
</evidence>
<keyword evidence="4" id="KW-1185">Reference proteome</keyword>
<dbReference type="InterPro" id="IPR036020">
    <property type="entry name" value="WW_dom_sf"/>
</dbReference>
<dbReference type="Proteomes" id="UP001175211">
    <property type="component" value="Unassembled WGS sequence"/>
</dbReference>
<evidence type="ECO:0000259" key="2">
    <source>
        <dbReference type="PROSITE" id="PS50020"/>
    </source>
</evidence>